<sequence>MANALTIFFVIVRIALYPITLIFNLALYILKPVIILGNFILLPFLHLSRAIIHVLTFPFRLQLLERIETLYIYLGTASLIGCMTGAVLFILFKVISSSLNLDAPKPREQGRTTAEYRAARRERAHASEPETPVVVKRIPTSRKRGLLSQAIVEEAEDSDF</sequence>
<keyword evidence="1" id="KW-0812">Transmembrane</keyword>
<dbReference type="OrthoDB" id="4502894at2759"/>
<evidence type="ECO:0000313" key="3">
    <source>
        <dbReference type="Proteomes" id="UP000799771"/>
    </source>
</evidence>
<keyword evidence="1" id="KW-0472">Membrane</keyword>
<proteinExistence type="predicted"/>
<feature type="transmembrane region" description="Helical" evidence="1">
    <location>
        <begin position="71"/>
        <end position="92"/>
    </location>
</feature>
<organism evidence="2 3">
    <name type="scientific">Dothidotthia symphoricarpi CBS 119687</name>
    <dbReference type="NCBI Taxonomy" id="1392245"/>
    <lineage>
        <taxon>Eukaryota</taxon>
        <taxon>Fungi</taxon>
        <taxon>Dikarya</taxon>
        <taxon>Ascomycota</taxon>
        <taxon>Pezizomycotina</taxon>
        <taxon>Dothideomycetes</taxon>
        <taxon>Pleosporomycetidae</taxon>
        <taxon>Pleosporales</taxon>
        <taxon>Dothidotthiaceae</taxon>
        <taxon>Dothidotthia</taxon>
    </lineage>
</organism>
<feature type="transmembrane region" description="Helical" evidence="1">
    <location>
        <begin position="39"/>
        <end position="59"/>
    </location>
</feature>
<protein>
    <submittedName>
        <fullName evidence="2">Uncharacterized protein</fullName>
    </submittedName>
</protein>
<evidence type="ECO:0000256" key="1">
    <source>
        <dbReference type="SAM" id="Phobius"/>
    </source>
</evidence>
<evidence type="ECO:0000313" key="2">
    <source>
        <dbReference type="EMBL" id="KAF2128342.1"/>
    </source>
</evidence>
<feature type="transmembrane region" description="Helical" evidence="1">
    <location>
        <begin position="6"/>
        <end position="27"/>
    </location>
</feature>
<keyword evidence="3" id="KW-1185">Reference proteome</keyword>
<dbReference type="RefSeq" id="XP_033522731.1">
    <property type="nucleotide sequence ID" value="XM_033663868.1"/>
</dbReference>
<dbReference type="GeneID" id="54404300"/>
<dbReference type="Proteomes" id="UP000799771">
    <property type="component" value="Unassembled WGS sequence"/>
</dbReference>
<accession>A0A6A6A8Q0</accession>
<keyword evidence="1" id="KW-1133">Transmembrane helix</keyword>
<gene>
    <name evidence="2" type="ORF">P153DRAFT_292961</name>
</gene>
<reference evidence="2" key="1">
    <citation type="journal article" date="2020" name="Stud. Mycol.">
        <title>101 Dothideomycetes genomes: a test case for predicting lifestyles and emergence of pathogens.</title>
        <authorList>
            <person name="Haridas S."/>
            <person name="Albert R."/>
            <person name="Binder M."/>
            <person name="Bloem J."/>
            <person name="Labutti K."/>
            <person name="Salamov A."/>
            <person name="Andreopoulos B."/>
            <person name="Baker S."/>
            <person name="Barry K."/>
            <person name="Bills G."/>
            <person name="Bluhm B."/>
            <person name="Cannon C."/>
            <person name="Castanera R."/>
            <person name="Culley D."/>
            <person name="Daum C."/>
            <person name="Ezra D."/>
            <person name="Gonzalez J."/>
            <person name="Henrissat B."/>
            <person name="Kuo A."/>
            <person name="Liang C."/>
            <person name="Lipzen A."/>
            <person name="Lutzoni F."/>
            <person name="Magnuson J."/>
            <person name="Mondo S."/>
            <person name="Nolan M."/>
            <person name="Ohm R."/>
            <person name="Pangilinan J."/>
            <person name="Park H.-J."/>
            <person name="Ramirez L."/>
            <person name="Alfaro M."/>
            <person name="Sun H."/>
            <person name="Tritt A."/>
            <person name="Yoshinaga Y."/>
            <person name="Zwiers L.-H."/>
            <person name="Turgeon B."/>
            <person name="Goodwin S."/>
            <person name="Spatafora J."/>
            <person name="Crous P."/>
            <person name="Grigoriev I."/>
        </authorList>
    </citation>
    <scope>NUCLEOTIDE SEQUENCE</scope>
    <source>
        <strain evidence="2">CBS 119687</strain>
    </source>
</reference>
<name>A0A6A6A8Q0_9PLEO</name>
<dbReference type="EMBL" id="ML977508">
    <property type="protein sequence ID" value="KAF2128342.1"/>
    <property type="molecule type" value="Genomic_DNA"/>
</dbReference>
<dbReference type="AlphaFoldDB" id="A0A6A6A8Q0"/>